<feature type="region of interest" description="Disordered" evidence="1">
    <location>
        <begin position="437"/>
        <end position="456"/>
    </location>
</feature>
<dbReference type="EMBL" id="BFAA01006141">
    <property type="protein sequence ID" value="GCB59848.1"/>
    <property type="molecule type" value="Genomic_DNA"/>
</dbReference>
<dbReference type="OrthoDB" id="16754at2759"/>
<organism evidence="3 4">
    <name type="scientific">Scyliorhinus torazame</name>
    <name type="common">Cloudy catshark</name>
    <name type="synonym">Catulus torazame</name>
    <dbReference type="NCBI Taxonomy" id="75743"/>
    <lineage>
        <taxon>Eukaryota</taxon>
        <taxon>Metazoa</taxon>
        <taxon>Chordata</taxon>
        <taxon>Craniata</taxon>
        <taxon>Vertebrata</taxon>
        <taxon>Chondrichthyes</taxon>
        <taxon>Elasmobranchii</taxon>
        <taxon>Galeomorphii</taxon>
        <taxon>Galeoidea</taxon>
        <taxon>Carcharhiniformes</taxon>
        <taxon>Scyliorhinidae</taxon>
        <taxon>Scyliorhinus</taxon>
    </lineage>
</organism>
<dbReference type="InterPro" id="IPR026091">
    <property type="entry name" value="HPS4"/>
</dbReference>
<evidence type="ECO:0000256" key="1">
    <source>
        <dbReference type="SAM" id="MobiDB-lite"/>
    </source>
</evidence>
<dbReference type="GO" id="GO:0005085">
    <property type="term" value="F:guanyl-nucleotide exchange factor activity"/>
    <property type="evidence" value="ECO:0007669"/>
    <property type="project" value="TreeGrafter"/>
</dbReference>
<dbReference type="PANTHER" id="PTHR14407">
    <property type="entry name" value="HERMANSKY-PUDLAK SYNDROME 4 PROTEIN LIGHT-EAR PROTEIN-RELATED"/>
    <property type="match status" value="1"/>
</dbReference>
<feature type="region of interest" description="Disordered" evidence="1">
    <location>
        <begin position="505"/>
        <end position="528"/>
    </location>
</feature>
<keyword evidence="4" id="KW-1185">Reference proteome</keyword>
<dbReference type="GO" id="GO:0005765">
    <property type="term" value="C:lysosomal membrane"/>
    <property type="evidence" value="ECO:0007669"/>
    <property type="project" value="TreeGrafter"/>
</dbReference>
<feature type="compositionally biased region" description="Basic and acidic residues" evidence="1">
    <location>
        <begin position="518"/>
        <end position="528"/>
    </location>
</feature>
<dbReference type="InterPro" id="IPR043987">
    <property type="entry name" value="CCZ1/INTU/HSP4_longin_1"/>
</dbReference>
<dbReference type="GO" id="GO:0031267">
    <property type="term" value="F:small GTPase binding"/>
    <property type="evidence" value="ECO:0007669"/>
    <property type="project" value="TreeGrafter"/>
</dbReference>
<dbReference type="STRING" id="75743.A0A401NFX5"/>
<evidence type="ECO:0000259" key="2">
    <source>
        <dbReference type="Pfam" id="PF19031"/>
    </source>
</evidence>
<reference evidence="3 4" key="1">
    <citation type="journal article" date="2018" name="Nat. Ecol. Evol.">
        <title>Shark genomes provide insights into elasmobranch evolution and the origin of vertebrates.</title>
        <authorList>
            <person name="Hara Y"/>
            <person name="Yamaguchi K"/>
            <person name="Onimaru K"/>
            <person name="Kadota M"/>
            <person name="Koyanagi M"/>
            <person name="Keeley SD"/>
            <person name="Tatsumi K"/>
            <person name="Tanaka K"/>
            <person name="Motone F"/>
            <person name="Kageyama Y"/>
            <person name="Nozu R"/>
            <person name="Adachi N"/>
            <person name="Nishimura O"/>
            <person name="Nakagawa R"/>
            <person name="Tanegashima C"/>
            <person name="Kiyatake I"/>
            <person name="Matsumoto R"/>
            <person name="Murakumo K"/>
            <person name="Nishida K"/>
            <person name="Terakita A"/>
            <person name="Kuratani S"/>
            <person name="Sato K"/>
            <person name="Hyodo S Kuraku.S."/>
        </authorList>
    </citation>
    <scope>NUCLEOTIDE SEQUENCE [LARGE SCALE GENOMIC DNA]</scope>
</reference>
<feature type="compositionally biased region" description="Polar residues" evidence="1">
    <location>
        <begin position="351"/>
        <end position="368"/>
    </location>
</feature>
<name>A0A401NFX5_SCYTO</name>
<dbReference type="GO" id="GO:1903232">
    <property type="term" value="P:melanosome assembly"/>
    <property type="evidence" value="ECO:0007669"/>
    <property type="project" value="TreeGrafter"/>
</dbReference>
<feature type="compositionally biased region" description="Polar residues" evidence="1">
    <location>
        <begin position="329"/>
        <end position="341"/>
    </location>
</feature>
<feature type="compositionally biased region" description="Basic and acidic residues" evidence="1">
    <location>
        <begin position="268"/>
        <end position="281"/>
    </location>
</feature>
<protein>
    <recommendedName>
        <fullName evidence="2">CCZ1/INTU/HSP4 first Longin domain-containing protein</fullName>
    </recommendedName>
</protein>
<evidence type="ECO:0000313" key="3">
    <source>
        <dbReference type="EMBL" id="GCB59848.1"/>
    </source>
</evidence>
<feature type="region of interest" description="Disordered" evidence="1">
    <location>
        <begin position="264"/>
        <end position="368"/>
    </location>
</feature>
<sequence>MATAAETEQRSAAWCNYFFLYDTSKVKEEGDPTRAGINYFFPSQTAVDQRELLCGQIAGVVCCITEISGSPPSLIRLRKLKFAIRVIGEYLWALGCVIEVPDVSCKRFLDQLIGIFTFYNGSNKHIYQMQEQEQLARQWDLYIEHIQQNSCGLHQTFNSLGNLNRTEVDPLLLLKAALILQTCQRCPEILAGCILYTNLIVSTQLPPAITAKILPYRPSVNSQNVTERREDPPLPKDVTILTVFVTEEESAALRQFPVGWMQGVPESPKPDLIEVKAEKRPLSRTLSASPDPEEMNDEDRHSECETYTALENPHPSSKNIDRPADSMDPAQNDQAELSTSPHALKVDDKSSGSAKSLPQNKIPLSSIPVTFSPPGNSCFSLKLDEERTGTVRKEVCDLYVELAEDANDRSIERATRYSERISGPILNSVSKCTISDSPRGPLLSEYETDAGRNQNDPSVWPPLTSSFEVQTVSSQQHKHVLHADTLLSHSALARDSHSTALPAEYREEGVESEQTAAPKKESLDEPKDGGNLVELNLYVHTVKELVMFLLAENGLRANPSAIEDVRVVLPCCRRLQGGELVAQLSPDPQKAHFIRATALTHTDLNHNSTTQEMIVRNASTAVYCCRNPAQETHFQNLATPARNSGIPNPRDSAFALPGRAKQKLLKYGVNLL</sequence>
<proteinExistence type="predicted"/>
<dbReference type="OMA" id="HIQQNSC"/>
<evidence type="ECO:0000313" key="4">
    <source>
        <dbReference type="Proteomes" id="UP000288216"/>
    </source>
</evidence>
<dbReference type="GO" id="GO:0031410">
    <property type="term" value="C:cytoplasmic vesicle"/>
    <property type="evidence" value="ECO:0007669"/>
    <property type="project" value="TreeGrafter"/>
</dbReference>
<dbReference type="GO" id="GO:0016192">
    <property type="term" value="P:vesicle-mediated transport"/>
    <property type="evidence" value="ECO:0007669"/>
    <property type="project" value="InterPro"/>
</dbReference>
<gene>
    <name evidence="3" type="ORF">scyTo_0012613</name>
</gene>
<comment type="caution">
    <text evidence="3">The sequence shown here is derived from an EMBL/GenBank/DDBJ whole genome shotgun (WGS) entry which is preliminary data.</text>
</comment>
<dbReference type="Pfam" id="PF19031">
    <property type="entry name" value="Intu_longin_1"/>
    <property type="match status" value="1"/>
</dbReference>
<dbReference type="Proteomes" id="UP000288216">
    <property type="component" value="Unassembled WGS sequence"/>
</dbReference>
<dbReference type="PANTHER" id="PTHR14407:SF9">
    <property type="entry name" value="BLOC-3 COMPLEX MEMBER HPS4"/>
    <property type="match status" value="1"/>
</dbReference>
<accession>A0A401NFX5</accession>
<feature type="domain" description="CCZ1/INTU/HSP4 first Longin" evidence="2">
    <location>
        <begin position="16"/>
        <end position="121"/>
    </location>
</feature>
<dbReference type="GO" id="GO:0031085">
    <property type="term" value="C:BLOC-3 complex"/>
    <property type="evidence" value="ECO:0007669"/>
    <property type="project" value="TreeGrafter"/>
</dbReference>
<dbReference type="GO" id="GO:0006605">
    <property type="term" value="P:protein targeting"/>
    <property type="evidence" value="ECO:0007669"/>
    <property type="project" value="TreeGrafter"/>
</dbReference>
<dbReference type="AlphaFoldDB" id="A0A401NFX5"/>